<dbReference type="Proteomes" id="UP000540919">
    <property type="component" value="Unassembled WGS sequence"/>
</dbReference>
<reference evidence="3 4" key="1">
    <citation type="submission" date="2020-06" db="EMBL/GenBank/DDBJ databases">
        <title>Anaerococcus sp. nov., isolated form swine feces.</title>
        <authorList>
            <person name="Yu S."/>
        </authorList>
    </citation>
    <scope>NUCLEOTIDE SEQUENCE [LARGE SCALE GENOMIC DNA]</scope>
    <source>
        <strain evidence="3 4">AGMB00486</strain>
    </source>
</reference>
<keyword evidence="4" id="KW-1185">Reference proteome</keyword>
<protein>
    <submittedName>
        <fullName evidence="3">Septum formation initiator family protein</fullName>
    </submittedName>
</protein>
<proteinExistence type="predicted"/>
<keyword evidence="2" id="KW-0812">Transmembrane</keyword>
<feature type="coiled-coil region" evidence="1">
    <location>
        <begin position="37"/>
        <end position="82"/>
    </location>
</feature>
<feature type="transmembrane region" description="Helical" evidence="2">
    <location>
        <begin position="18"/>
        <end position="36"/>
    </location>
</feature>
<keyword evidence="2" id="KW-0472">Membrane</keyword>
<comment type="caution">
    <text evidence="3">The sequence shown here is derived from an EMBL/GenBank/DDBJ whole genome shotgun (WGS) entry which is preliminary data.</text>
</comment>
<gene>
    <name evidence="3" type="ORF">HV819_03040</name>
</gene>
<sequence length="104" mass="12729">MNKYERYIKNRRKKNTRFLLFVILIFFIVFFISRSYNQSLQRKSSDLTEQIKTTDKNIKSVKNDIENIKKDYENRNTDAFKEKIAREKLGMVKKDEYVYKDNNK</sequence>
<evidence type="ECO:0000313" key="3">
    <source>
        <dbReference type="EMBL" id="NVF10969.1"/>
    </source>
</evidence>
<dbReference type="InterPro" id="IPR007060">
    <property type="entry name" value="FtsL/DivIC"/>
</dbReference>
<organism evidence="3 4">
    <name type="scientific">Anaerococcus faecalis</name>
    <dbReference type="NCBI Taxonomy" id="2742993"/>
    <lineage>
        <taxon>Bacteria</taxon>
        <taxon>Bacillati</taxon>
        <taxon>Bacillota</taxon>
        <taxon>Tissierellia</taxon>
        <taxon>Tissierellales</taxon>
        <taxon>Peptoniphilaceae</taxon>
        <taxon>Anaerococcus</taxon>
    </lineage>
</organism>
<dbReference type="EMBL" id="JABVBA010000002">
    <property type="protein sequence ID" value="NVF10969.1"/>
    <property type="molecule type" value="Genomic_DNA"/>
</dbReference>
<accession>A0ABX2N8F9</accession>
<keyword evidence="2" id="KW-1133">Transmembrane helix</keyword>
<name>A0ABX2N8F9_9FIRM</name>
<evidence type="ECO:0000256" key="2">
    <source>
        <dbReference type="SAM" id="Phobius"/>
    </source>
</evidence>
<dbReference type="Pfam" id="PF04977">
    <property type="entry name" value="DivIC"/>
    <property type="match status" value="1"/>
</dbReference>
<keyword evidence="1" id="KW-0175">Coiled coil</keyword>
<evidence type="ECO:0000313" key="4">
    <source>
        <dbReference type="Proteomes" id="UP000540919"/>
    </source>
</evidence>
<dbReference type="RefSeq" id="WP_176269471.1">
    <property type="nucleotide sequence ID" value="NZ_JABVBA010000002.1"/>
</dbReference>
<evidence type="ECO:0000256" key="1">
    <source>
        <dbReference type="SAM" id="Coils"/>
    </source>
</evidence>